<keyword evidence="1" id="KW-1133">Transmembrane helix</keyword>
<evidence type="ECO:0000313" key="3">
    <source>
        <dbReference type="Proteomes" id="UP000596427"/>
    </source>
</evidence>
<keyword evidence="3" id="KW-1185">Reference proteome</keyword>
<dbReference type="EMBL" id="CP063362">
    <property type="protein sequence ID" value="QRG07465.1"/>
    <property type="molecule type" value="Genomic_DNA"/>
</dbReference>
<dbReference type="Proteomes" id="UP000596427">
    <property type="component" value="Chromosome"/>
</dbReference>
<keyword evidence="1" id="KW-0812">Transmembrane</keyword>
<sequence length="194" mass="21132">MRIDMERRLAGRLLRGERVLWAGRPKQGLLFAPIDFAPVLVSLVAAAVLGFALYTWLVAGGPAPVGRRGGPVVFAVGWAALYGGRHVLDAHIRRHTTYAVTDRRIIILQDAFLGGVTILVRARLNVIDLQQWPSGQTISFAREDVDLRQNPGALVPSLDPVPRFLCIADADQVFGLIHRTQPEPIPILPAAPSA</sequence>
<dbReference type="AlphaFoldDB" id="A0A974SJ65"/>
<proteinExistence type="predicted"/>
<reference evidence="2 3" key="1">
    <citation type="submission" date="2020-10" db="EMBL/GenBank/DDBJ databases">
        <title>Degradation of 1,4-Dioxane by Xanthobacter sp. YN2, via a Novel Group-2 Soluble Di-Iron Monooxygenase.</title>
        <authorList>
            <person name="Ma F."/>
            <person name="Wang Y."/>
            <person name="Yang J."/>
            <person name="Guo H."/>
            <person name="Su D."/>
            <person name="Yu L."/>
        </authorList>
    </citation>
    <scope>NUCLEOTIDE SEQUENCE [LARGE SCALE GENOMIC DNA]</scope>
    <source>
        <strain evidence="2 3">YN2</strain>
    </source>
</reference>
<protein>
    <submittedName>
        <fullName evidence="2">PH domain-containing protein</fullName>
    </submittedName>
</protein>
<accession>A0A974SJ65</accession>
<evidence type="ECO:0000313" key="2">
    <source>
        <dbReference type="EMBL" id="QRG07465.1"/>
    </source>
</evidence>
<gene>
    <name evidence="2" type="ORF">EZH22_03425</name>
</gene>
<keyword evidence="1" id="KW-0472">Membrane</keyword>
<dbReference type="RefSeq" id="WP_203194380.1">
    <property type="nucleotide sequence ID" value="NZ_CP063362.1"/>
</dbReference>
<organism evidence="2 3">
    <name type="scientific">Xanthobacter dioxanivorans</name>
    <dbReference type="NCBI Taxonomy" id="2528964"/>
    <lineage>
        <taxon>Bacteria</taxon>
        <taxon>Pseudomonadati</taxon>
        <taxon>Pseudomonadota</taxon>
        <taxon>Alphaproteobacteria</taxon>
        <taxon>Hyphomicrobiales</taxon>
        <taxon>Xanthobacteraceae</taxon>
        <taxon>Xanthobacter</taxon>
    </lineage>
</organism>
<feature type="transmembrane region" description="Helical" evidence="1">
    <location>
        <begin position="36"/>
        <end position="57"/>
    </location>
</feature>
<dbReference type="KEGG" id="xdi:EZH22_03425"/>
<name>A0A974SJ65_9HYPH</name>
<evidence type="ECO:0000256" key="1">
    <source>
        <dbReference type="SAM" id="Phobius"/>
    </source>
</evidence>